<dbReference type="CDD" id="cd03791">
    <property type="entry name" value="GT5_Glycogen_synthase_DULL1-like"/>
    <property type="match status" value="1"/>
</dbReference>
<dbReference type="PANTHER" id="PTHR45825:SF11">
    <property type="entry name" value="ALPHA AMYLASE DOMAIN-CONTAINING PROTEIN"/>
    <property type="match status" value="1"/>
</dbReference>
<dbReference type="GO" id="GO:0009011">
    <property type="term" value="F:alpha-1,4-glucan glucosyltransferase (ADP-glucose donor) activity"/>
    <property type="evidence" value="ECO:0007669"/>
    <property type="project" value="UniProtKB-UniRule"/>
</dbReference>
<gene>
    <name evidence="7 10" type="primary">glgA</name>
    <name evidence="10" type="ORF">IAD50_07040</name>
</gene>
<keyword evidence="5 7" id="KW-0808">Transferase</keyword>
<keyword evidence="6 7" id="KW-0320">Glycogen biosynthesis</keyword>
<organism evidence="10 11">
    <name type="scientific">Candidatus Egerieisoma faecipullorum</name>
    <dbReference type="NCBI Taxonomy" id="2840963"/>
    <lineage>
        <taxon>Bacteria</taxon>
        <taxon>Bacillati</taxon>
        <taxon>Bacillota</taxon>
        <taxon>Clostridia</taxon>
        <taxon>Eubacteriales</taxon>
        <taxon>Clostridiaceae</taxon>
        <taxon>Clostridiaceae incertae sedis</taxon>
        <taxon>Candidatus Egerieisoma</taxon>
    </lineage>
</organism>
<comment type="caution">
    <text evidence="10">The sequence shown here is derived from an EMBL/GenBank/DDBJ whole genome shotgun (WGS) entry which is preliminary data.</text>
</comment>
<dbReference type="Proteomes" id="UP000824089">
    <property type="component" value="Unassembled WGS sequence"/>
</dbReference>
<feature type="binding site" evidence="7">
    <location>
        <position position="15"/>
    </location>
    <ligand>
        <name>ADP-alpha-D-glucose</name>
        <dbReference type="ChEBI" id="CHEBI:57498"/>
    </ligand>
</feature>
<dbReference type="Pfam" id="PF08323">
    <property type="entry name" value="Glyco_transf_5"/>
    <property type="match status" value="1"/>
</dbReference>
<protein>
    <recommendedName>
        <fullName evidence="7">Glycogen synthase</fullName>
        <ecNumber evidence="7">2.4.1.21</ecNumber>
    </recommendedName>
    <alternativeName>
        <fullName evidence="7">Starch [bacterial glycogen] synthase</fullName>
    </alternativeName>
</protein>
<comment type="catalytic activity">
    <reaction evidence="1 7">
        <text>[(1-&gt;4)-alpha-D-glucosyl](n) + ADP-alpha-D-glucose = [(1-&gt;4)-alpha-D-glucosyl](n+1) + ADP + H(+)</text>
        <dbReference type="Rhea" id="RHEA:18189"/>
        <dbReference type="Rhea" id="RHEA-COMP:9584"/>
        <dbReference type="Rhea" id="RHEA-COMP:9587"/>
        <dbReference type="ChEBI" id="CHEBI:15378"/>
        <dbReference type="ChEBI" id="CHEBI:15444"/>
        <dbReference type="ChEBI" id="CHEBI:57498"/>
        <dbReference type="ChEBI" id="CHEBI:456216"/>
        <dbReference type="EC" id="2.4.1.21"/>
    </reaction>
</comment>
<dbReference type="GO" id="GO:0005978">
    <property type="term" value="P:glycogen biosynthetic process"/>
    <property type="evidence" value="ECO:0007669"/>
    <property type="project" value="UniProtKB-UniRule"/>
</dbReference>
<dbReference type="Pfam" id="PF00534">
    <property type="entry name" value="Glycos_transf_1"/>
    <property type="match status" value="1"/>
</dbReference>
<dbReference type="InterPro" id="IPR001296">
    <property type="entry name" value="Glyco_trans_1"/>
</dbReference>
<dbReference type="EC" id="2.4.1.21" evidence="7"/>
<evidence type="ECO:0000256" key="1">
    <source>
        <dbReference type="ARBA" id="ARBA00001478"/>
    </source>
</evidence>
<dbReference type="NCBIfam" id="TIGR02095">
    <property type="entry name" value="glgA"/>
    <property type="match status" value="1"/>
</dbReference>
<evidence type="ECO:0000256" key="4">
    <source>
        <dbReference type="ARBA" id="ARBA00022676"/>
    </source>
</evidence>
<comment type="pathway">
    <text evidence="7">Glycan biosynthesis; glycogen biosynthesis.</text>
</comment>
<proteinExistence type="inferred from homology"/>
<dbReference type="HAMAP" id="MF_00484">
    <property type="entry name" value="Glycogen_synth"/>
    <property type="match status" value="1"/>
</dbReference>
<dbReference type="Gene3D" id="3.40.50.2000">
    <property type="entry name" value="Glycogen Phosphorylase B"/>
    <property type="match status" value="2"/>
</dbReference>
<evidence type="ECO:0000313" key="11">
    <source>
        <dbReference type="Proteomes" id="UP000824089"/>
    </source>
</evidence>
<evidence type="ECO:0000259" key="8">
    <source>
        <dbReference type="Pfam" id="PF00534"/>
    </source>
</evidence>
<name>A0A9D1I7V3_9CLOT</name>
<dbReference type="InterPro" id="IPR013534">
    <property type="entry name" value="Starch_synth_cat_dom"/>
</dbReference>
<feature type="domain" description="Glycosyl transferase family 1" evidence="8">
    <location>
        <begin position="289"/>
        <end position="449"/>
    </location>
</feature>
<reference evidence="10" key="2">
    <citation type="journal article" date="2021" name="PeerJ">
        <title>Extensive microbial diversity within the chicken gut microbiome revealed by metagenomics and culture.</title>
        <authorList>
            <person name="Gilroy R."/>
            <person name="Ravi A."/>
            <person name="Getino M."/>
            <person name="Pursley I."/>
            <person name="Horton D.L."/>
            <person name="Alikhan N.F."/>
            <person name="Baker D."/>
            <person name="Gharbi K."/>
            <person name="Hall N."/>
            <person name="Watson M."/>
            <person name="Adriaenssens E.M."/>
            <person name="Foster-Nyarko E."/>
            <person name="Jarju S."/>
            <person name="Secka A."/>
            <person name="Antonio M."/>
            <person name="Oren A."/>
            <person name="Chaudhuri R.R."/>
            <person name="La Ragione R."/>
            <person name="Hildebrand F."/>
            <person name="Pallen M.J."/>
        </authorList>
    </citation>
    <scope>NUCLEOTIDE SEQUENCE</scope>
    <source>
        <strain evidence="10">CHK195-4489</strain>
    </source>
</reference>
<sequence>MKILFVSAEVQPFIKTGGLADVSFALPKALREKGEDVRIILPKYGDISLNYTSKTSLIASFGVSVGWRNQYCGLEYLNYDGIPVYFIDNEYYFKRPGCYGYFDDGERFSFFCRAVMEAVRYMEAFYPDIIHCNDWQTAMIPVFLKDVYFGRPEFAHTRSVYTIHNLKYQGVFSPSVLEELLGLGPQYNCEDKLKYHDGISFVKGGIVFSDRVTTVSETYAKEIQTPYYGEGLDGLLRQNSYKLVGITNGIDYGQNNPKTDPNIVSNYTSRSLQRKAVNKTDLQKTVGLPENPEVPILSMITRLVRQKGIDLVTRVMEEILKMDIQFVLLGTGDQDYQDFFEYYAYSYPGKVSALIRFDNVLASKIYAGSDLFLMPSLFEPCGLSQMIAMAYGTLPVVRETGGLRDTVTAYNEFTGEGNGFSFTNYNAHDMLHVIEYAVAQYKNREAWQKLVKNAMNAKYDWNTQSAKYLKLYRELSED</sequence>
<comment type="similarity">
    <text evidence="3 7">Belongs to the glycosyltransferase 1 family. Bacterial/plant glycogen synthase subfamily.</text>
</comment>
<dbReference type="NCBIfam" id="NF001898">
    <property type="entry name" value="PRK00654.1-1"/>
    <property type="match status" value="1"/>
</dbReference>
<dbReference type="InterPro" id="IPR011835">
    <property type="entry name" value="GS/SS"/>
</dbReference>
<dbReference type="EMBL" id="DVMM01000146">
    <property type="protein sequence ID" value="HIU30031.1"/>
    <property type="molecule type" value="Genomic_DNA"/>
</dbReference>
<comment type="function">
    <text evidence="2 7">Synthesizes alpha-1,4-glucan chains using ADP-glucose.</text>
</comment>
<dbReference type="GO" id="GO:0004373">
    <property type="term" value="F:alpha-1,4-glucan glucosyltransferase (UDP-glucose donor) activity"/>
    <property type="evidence" value="ECO:0007669"/>
    <property type="project" value="InterPro"/>
</dbReference>
<evidence type="ECO:0000313" key="10">
    <source>
        <dbReference type="EMBL" id="HIU30031.1"/>
    </source>
</evidence>
<evidence type="ECO:0000256" key="3">
    <source>
        <dbReference type="ARBA" id="ARBA00010281"/>
    </source>
</evidence>
<reference evidence="10" key="1">
    <citation type="submission" date="2020-10" db="EMBL/GenBank/DDBJ databases">
        <authorList>
            <person name="Gilroy R."/>
        </authorList>
    </citation>
    <scope>NUCLEOTIDE SEQUENCE</scope>
    <source>
        <strain evidence="10">CHK195-4489</strain>
    </source>
</reference>
<dbReference type="PANTHER" id="PTHR45825">
    <property type="entry name" value="GRANULE-BOUND STARCH SYNTHASE 1, CHLOROPLASTIC/AMYLOPLASTIC"/>
    <property type="match status" value="1"/>
</dbReference>
<evidence type="ECO:0000256" key="6">
    <source>
        <dbReference type="ARBA" id="ARBA00023056"/>
    </source>
</evidence>
<dbReference type="SUPFAM" id="SSF53756">
    <property type="entry name" value="UDP-Glycosyltransferase/glycogen phosphorylase"/>
    <property type="match status" value="1"/>
</dbReference>
<keyword evidence="4 7" id="KW-0328">Glycosyltransferase</keyword>
<evidence type="ECO:0000256" key="7">
    <source>
        <dbReference type="HAMAP-Rule" id="MF_00484"/>
    </source>
</evidence>
<evidence type="ECO:0000259" key="9">
    <source>
        <dbReference type="Pfam" id="PF08323"/>
    </source>
</evidence>
<evidence type="ECO:0000256" key="2">
    <source>
        <dbReference type="ARBA" id="ARBA00002764"/>
    </source>
</evidence>
<evidence type="ECO:0000256" key="5">
    <source>
        <dbReference type="ARBA" id="ARBA00022679"/>
    </source>
</evidence>
<dbReference type="AlphaFoldDB" id="A0A9D1I7V3"/>
<accession>A0A9D1I7V3</accession>
<feature type="domain" description="Starch synthase catalytic" evidence="9">
    <location>
        <begin position="2"/>
        <end position="238"/>
    </location>
</feature>